<evidence type="ECO:0000256" key="1">
    <source>
        <dbReference type="ARBA" id="ARBA00004766"/>
    </source>
</evidence>
<dbReference type="InterPro" id="IPR005260">
    <property type="entry name" value="Asp_kin_monofn"/>
</dbReference>
<dbReference type="PIRSF" id="PIRSF000726">
    <property type="entry name" value="Asp_kin"/>
    <property type="match status" value="1"/>
</dbReference>
<evidence type="ECO:0000256" key="15">
    <source>
        <dbReference type="RuleBase" id="RU004249"/>
    </source>
</evidence>
<evidence type="ECO:0000256" key="12">
    <source>
        <dbReference type="ARBA" id="ARBA00023154"/>
    </source>
</evidence>
<dbReference type="PANTHER" id="PTHR21499:SF3">
    <property type="entry name" value="ASPARTOKINASE"/>
    <property type="match status" value="1"/>
</dbReference>
<feature type="domain" description="ACT" evidence="16">
    <location>
        <begin position="268"/>
        <end position="352"/>
    </location>
</feature>
<dbReference type="EC" id="2.7.2.4" evidence="5 14"/>
<reference evidence="17 18" key="1">
    <citation type="submission" date="2020-08" db="EMBL/GenBank/DDBJ databases">
        <title>Exploring microbial biodiversity for novel pathways involved in the catabolism of aromatic compounds derived from lignin.</title>
        <authorList>
            <person name="Elkins J."/>
        </authorList>
    </citation>
    <scope>NUCLEOTIDE SEQUENCE [LARGE SCALE GENOMIC DNA]</scope>
    <source>
        <strain evidence="17 18">B1D3A</strain>
    </source>
</reference>
<dbReference type="CDD" id="cd04261">
    <property type="entry name" value="AAK_AKii-LysC-BS"/>
    <property type="match status" value="1"/>
</dbReference>
<dbReference type="PROSITE" id="PS51671">
    <property type="entry name" value="ACT"/>
    <property type="match status" value="1"/>
</dbReference>
<comment type="pathway">
    <text evidence="2 15">Amino-acid biosynthesis; L-methionine biosynthesis via de novo pathway; L-homoserine from L-aspartate: step 1/3.</text>
</comment>
<dbReference type="Pfam" id="PF22468">
    <property type="entry name" value="ACT_9"/>
    <property type="match status" value="2"/>
</dbReference>
<dbReference type="InterPro" id="IPR045865">
    <property type="entry name" value="ACT-like_dom_sf"/>
</dbReference>
<keyword evidence="11" id="KW-0067">ATP-binding</keyword>
<dbReference type="EMBL" id="JACHKA010000001">
    <property type="protein sequence ID" value="MBB5985511.1"/>
    <property type="molecule type" value="Genomic_DNA"/>
</dbReference>
<dbReference type="GO" id="GO:0004072">
    <property type="term" value="F:aspartate kinase activity"/>
    <property type="evidence" value="ECO:0007669"/>
    <property type="project" value="UniProtKB-EC"/>
</dbReference>
<dbReference type="SUPFAM" id="SSF53633">
    <property type="entry name" value="Carbamate kinase-like"/>
    <property type="match status" value="1"/>
</dbReference>
<name>A0ABR6NE25_9SPHN</name>
<dbReference type="CDD" id="cd04913">
    <property type="entry name" value="ACT_AKii-LysC-BS-like_1"/>
    <property type="match status" value="1"/>
</dbReference>
<keyword evidence="8 14" id="KW-0808">Transferase</keyword>
<keyword evidence="18" id="KW-1185">Reference proteome</keyword>
<comment type="catalytic activity">
    <reaction evidence="13 14">
        <text>L-aspartate + ATP = 4-phospho-L-aspartate + ADP</text>
        <dbReference type="Rhea" id="RHEA:23776"/>
        <dbReference type="ChEBI" id="CHEBI:29991"/>
        <dbReference type="ChEBI" id="CHEBI:30616"/>
        <dbReference type="ChEBI" id="CHEBI:57535"/>
        <dbReference type="ChEBI" id="CHEBI:456216"/>
        <dbReference type="EC" id="2.7.2.4"/>
    </reaction>
</comment>
<evidence type="ECO:0000256" key="5">
    <source>
        <dbReference type="ARBA" id="ARBA00013059"/>
    </source>
</evidence>
<comment type="similarity">
    <text evidence="4 14">Belongs to the aspartokinase family.</text>
</comment>
<dbReference type="Pfam" id="PF00696">
    <property type="entry name" value="AA_kinase"/>
    <property type="match status" value="1"/>
</dbReference>
<sequence>MKFGGTSMAGMERIRNVALRVKHEVGLGNEVAVVVSAMAGETDRLVGFCKEASPLYDEAEYDVVVASGEQVTSGLLAMTLKAIGVDARSWLGWQLPIRTVEAHSKARIDDIETQALLQAMAAGQVAVIPGFQGQMADGRVSTLGRGGSDTSAVAIAAAVKAERCDIYTDVDGVYTTDPRIVSRARKLNKVTYEEMLELASVGSKVLQTRSVALAMKEKVRVQVLSSFEQPGNDPEPGTMIVSEEEIEESDMERQLITGIAHDKNEAKIIVTRVPDKPGAVASIFLPLAEASINVDMIIQNDSKDNAETDVTFTVPRADLARSVDILEARKESIGFRRIITDAEVAKISVVGVGMRSHAGVAALMFKTLADRGINIEAISTSEIKVSVLIDEDETELAVRVLHTAYGLDGDQPAG</sequence>
<dbReference type="CDD" id="cd04936">
    <property type="entry name" value="ACT_AKii-LysC-BS-like_2"/>
    <property type="match status" value="1"/>
</dbReference>
<dbReference type="InterPro" id="IPR001048">
    <property type="entry name" value="Asp/Glu/Uridylate_kinase"/>
</dbReference>
<evidence type="ECO:0000256" key="11">
    <source>
        <dbReference type="ARBA" id="ARBA00022840"/>
    </source>
</evidence>
<dbReference type="InterPro" id="IPR001341">
    <property type="entry name" value="Asp_kinase"/>
</dbReference>
<dbReference type="InterPro" id="IPR041740">
    <property type="entry name" value="AKii-LysC-BS"/>
</dbReference>
<dbReference type="NCBIfam" id="NF005155">
    <property type="entry name" value="PRK06635.1-4"/>
    <property type="match status" value="1"/>
</dbReference>
<dbReference type="Gene3D" id="3.30.2130.10">
    <property type="entry name" value="VC0802-like"/>
    <property type="match status" value="1"/>
</dbReference>
<dbReference type="Gene3D" id="3.40.1160.10">
    <property type="entry name" value="Acetylglutamate kinase-like"/>
    <property type="match status" value="1"/>
</dbReference>
<dbReference type="PANTHER" id="PTHR21499">
    <property type="entry name" value="ASPARTATE KINASE"/>
    <property type="match status" value="1"/>
</dbReference>
<proteinExistence type="inferred from homology"/>
<dbReference type="Proteomes" id="UP001138540">
    <property type="component" value="Unassembled WGS sequence"/>
</dbReference>
<dbReference type="InterPro" id="IPR002912">
    <property type="entry name" value="ACT_dom"/>
</dbReference>
<evidence type="ECO:0000256" key="9">
    <source>
        <dbReference type="ARBA" id="ARBA00022741"/>
    </source>
</evidence>
<evidence type="ECO:0000256" key="8">
    <source>
        <dbReference type="ARBA" id="ARBA00022679"/>
    </source>
</evidence>
<dbReference type="InterPro" id="IPR036393">
    <property type="entry name" value="AceGlu_kinase-like_sf"/>
</dbReference>
<dbReference type="InterPro" id="IPR054352">
    <property type="entry name" value="ACT_Aspartokinase"/>
</dbReference>
<comment type="caution">
    <text evidence="17">The sequence shown here is derived from an EMBL/GenBank/DDBJ whole genome shotgun (WGS) entry which is preliminary data.</text>
</comment>
<evidence type="ECO:0000256" key="13">
    <source>
        <dbReference type="ARBA" id="ARBA00047872"/>
    </source>
</evidence>
<gene>
    <name evidence="17" type="ORF">HNP60_001485</name>
</gene>
<evidence type="ECO:0000256" key="14">
    <source>
        <dbReference type="RuleBase" id="RU003448"/>
    </source>
</evidence>
<evidence type="ECO:0000256" key="2">
    <source>
        <dbReference type="ARBA" id="ARBA00004986"/>
    </source>
</evidence>
<evidence type="ECO:0000256" key="7">
    <source>
        <dbReference type="ARBA" id="ARBA00022605"/>
    </source>
</evidence>
<dbReference type="NCBIfam" id="NF005154">
    <property type="entry name" value="PRK06635.1-2"/>
    <property type="match status" value="1"/>
</dbReference>
<keyword evidence="7 15" id="KW-0028">Amino-acid biosynthesis</keyword>
<dbReference type="SUPFAM" id="SSF55021">
    <property type="entry name" value="ACT-like"/>
    <property type="match status" value="2"/>
</dbReference>
<dbReference type="NCBIfam" id="TIGR00657">
    <property type="entry name" value="asp_kinases"/>
    <property type="match status" value="1"/>
</dbReference>
<comment type="pathway">
    <text evidence="3 15">Amino-acid biosynthesis; L-threonine biosynthesis; L-threonine from L-aspartate: step 1/5.</text>
</comment>
<evidence type="ECO:0000313" key="17">
    <source>
        <dbReference type="EMBL" id="MBB5985511.1"/>
    </source>
</evidence>
<evidence type="ECO:0000259" key="16">
    <source>
        <dbReference type="PROSITE" id="PS51671"/>
    </source>
</evidence>
<evidence type="ECO:0000256" key="3">
    <source>
        <dbReference type="ARBA" id="ARBA00005139"/>
    </source>
</evidence>
<evidence type="ECO:0000256" key="10">
    <source>
        <dbReference type="ARBA" id="ARBA00022777"/>
    </source>
</evidence>
<evidence type="ECO:0000313" key="18">
    <source>
        <dbReference type="Proteomes" id="UP001138540"/>
    </source>
</evidence>
<evidence type="ECO:0000256" key="6">
    <source>
        <dbReference type="ARBA" id="ARBA00016273"/>
    </source>
</evidence>
<organism evidence="17 18">
    <name type="scientific">Sphingobium lignivorans</name>
    <dbReference type="NCBI Taxonomy" id="2735886"/>
    <lineage>
        <taxon>Bacteria</taxon>
        <taxon>Pseudomonadati</taxon>
        <taxon>Pseudomonadota</taxon>
        <taxon>Alphaproteobacteria</taxon>
        <taxon>Sphingomonadales</taxon>
        <taxon>Sphingomonadaceae</taxon>
        <taxon>Sphingobium</taxon>
    </lineage>
</organism>
<keyword evidence="9" id="KW-0547">Nucleotide-binding</keyword>
<accession>A0ABR6NE25</accession>
<protein>
    <recommendedName>
        <fullName evidence="6 14">Aspartokinase</fullName>
        <ecNumber evidence="5 14">2.7.2.4</ecNumber>
    </recommendedName>
</protein>
<keyword evidence="10 14" id="KW-0418">Kinase</keyword>
<keyword evidence="12" id="KW-0457">Lysine biosynthesis</keyword>
<comment type="pathway">
    <text evidence="1 15">Amino-acid biosynthesis; L-lysine biosynthesis via DAP pathway; (S)-tetrahydrodipicolinate from L-aspartate: step 1/4.</text>
</comment>
<evidence type="ECO:0000256" key="4">
    <source>
        <dbReference type="ARBA" id="ARBA00010122"/>
    </source>
</evidence>